<protein>
    <submittedName>
        <fullName evidence="2">Uncharacterized protein</fullName>
    </submittedName>
</protein>
<organism evidence="2 3">
    <name type="scientific">Aspergillus luchuensis (strain CBS 106.47)</name>
    <dbReference type="NCBI Taxonomy" id="1137211"/>
    <lineage>
        <taxon>Eukaryota</taxon>
        <taxon>Fungi</taxon>
        <taxon>Dikarya</taxon>
        <taxon>Ascomycota</taxon>
        <taxon>Pezizomycotina</taxon>
        <taxon>Eurotiomycetes</taxon>
        <taxon>Eurotiomycetidae</taxon>
        <taxon>Eurotiales</taxon>
        <taxon>Aspergillaceae</taxon>
        <taxon>Aspergillus</taxon>
        <taxon>Aspergillus subgen. Circumdati</taxon>
    </lineage>
</organism>
<feature type="transmembrane region" description="Helical" evidence="1">
    <location>
        <begin position="59"/>
        <end position="79"/>
    </location>
</feature>
<evidence type="ECO:0000256" key="1">
    <source>
        <dbReference type="SAM" id="Phobius"/>
    </source>
</evidence>
<dbReference type="AlphaFoldDB" id="A0A1M3TY80"/>
<dbReference type="VEuPathDB" id="FungiDB:ASPFODRAFT_38924"/>
<keyword evidence="1" id="KW-1133">Transmembrane helix</keyword>
<name>A0A1M3TY80_ASPLC</name>
<proteinExistence type="predicted"/>
<accession>A0A1M3TY80</accession>
<evidence type="ECO:0000313" key="2">
    <source>
        <dbReference type="EMBL" id="OJZ91767.1"/>
    </source>
</evidence>
<keyword evidence="1" id="KW-0472">Membrane</keyword>
<dbReference type="EMBL" id="KV878236">
    <property type="protein sequence ID" value="OJZ91767.1"/>
    <property type="molecule type" value="Genomic_DNA"/>
</dbReference>
<dbReference type="Proteomes" id="UP000184063">
    <property type="component" value="Unassembled WGS sequence"/>
</dbReference>
<keyword evidence="1" id="KW-0812">Transmembrane</keyword>
<gene>
    <name evidence="2" type="ORF">ASPFODRAFT_38924</name>
</gene>
<sequence length="86" mass="9518">MSRQPVTESRNEHLQAGSCQIGIRPPLVPDSSCSPFLRWRTPTSNLFPTPDPARTTHHLIIGLGFWALDALGAAFRALLFRLHPAC</sequence>
<reference evidence="3" key="1">
    <citation type="journal article" date="2017" name="Genome Biol.">
        <title>Comparative genomics reveals high biological diversity and specific adaptations in the industrially and medically important fungal genus Aspergillus.</title>
        <authorList>
            <person name="de Vries R.P."/>
            <person name="Riley R."/>
            <person name="Wiebenga A."/>
            <person name="Aguilar-Osorio G."/>
            <person name="Amillis S."/>
            <person name="Uchima C.A."/>
            <person name="Anderluh G."/>
            <person name="Asadollahi M."/>
            <person name="Askin M."/>
            <person name="Barry K."/>
            <person name="Battaglia E."/>
            <person name="Bayram O."/>
            <person name="Benocci T."/>
            <person name="Braus-Stromeyer S.A."/>
            <person name="Caldana C."/>
            <person name="Canovas D."/>
            <person name="Cerqueira G.C."/>
            <person name="Chen F."/>
            <person name="Chen W."/>
            <person name="Choi C."/>
            <person name="Clum A."/>
            <person name="Dos Santos R.A."/>
            <person name="Damasio A.R."/>
            <person name="Diallinas G."/>
            <person name="Emri T."/>
            <person name="Fekete E."/>
            <person name="Flipphi M."/>
            <person name="Freyberg S."/>
            <person name="Gallo A."/>
            <person name="Gournas C."/>
            <person name="Habgood R."/>
            <person name="Hainaut M."/>
            <person name="Harispe M.L."/>
            <person name="Henrissat B."/>
            <person name="Hilden K.S."/>
            <person name="Hope R."/>
            <person name="Hossain A."/>
            <person name="Karabika E."/>
            <person name="Karaffa L."/>
            <person name="Karanyi Z."/>
            <person name="Krasevec N."/>
            <person name="Kuo A."/>
            <person name="Kusch H."/>
            <person name="LaButti K."/>
            <person name="Lagendijk E.L."/>
            <person name="Lapidus A."/>
            <person name="Levasseur A."/>
            <person name="Lindquist E."/>
            <person name="Lipzen A."/>
            <person name="Logrieco A.F."/>
            <person name="MacCabe A."/>
            <person name="Maekelae M.R."/>
            <person name="Malavazi I."/>
            <person name="Melin P."/>
            <person name="Meyer V."/>
            <person name="Mielnichuk N."/>
            <person name="Miskei M."/>
            <person name="Molnar A.P."/>
            <person name="Mule G."/>
            <person name="Ngan C.Y."/>
            <person name="Orejas M."/>
            <person name="Orosz E."/>
            <person name="Ouedraogo J.P."/>
            <person name="Overkamp K.M."/>
            <person name="Park H.-S."/>
            <person name="Perrone G."/>
            <person name="Piumi F."/>
            <person name="Punt P.J."/>
            <person name="Ram A.F."/>
            <person name="Ramon A."/>
            <person name="Rauscher S."/>
            <person name="Record E."/>
            <person name="Riano-Pachon D.M."/>
            <person name="Robert V."/>
            <person name="Roehrig J."/>
            <person name="Ruller R."/>
            <person name="Salamov A."/>
            <person name="Salih N.S."/>
            <person name="Samson R.A."/>
            <person name="Sandor E."/>
            <person name="Sanguinetti M."/>
            <person name="Schuetze T."/>
            <person name="Sepcic K."/>
            <person name="Shelest E."/>
            <person name="Sherlock G."/>
            <person name="Sophianopoulou V."/>
            <person name="Squina F.M."/>
            <person name="Sun H."/>
            <person name="Susca A."/>
            <person name="Todd R.B."/>
            <person name="Tsang A."/>
            <person name="Unkles S.E."/>
            <person name="van de Wiele N."/>
            <person name="van Rossen-Uffink D."/>
            <person name="Oliveira J.V."/>
            <person name="Vesth T.C."/>
            <person name="Visser J."/>
            <person name="Yu J.-H."/>
            <person name="Zhou M."/>
            <person name="Andersen M.R."/>
            <person name="Archer D.B."/>
            <person name="Baker S.E."/>
            <person name="Benoit I."/>
            <person name="Brakhage A.A."/>
            <person name="Braus G.H."/>
            <person name="Fischer R."/>
            <person name="Frisvad J.C."/>
            <person name="Goldman G.H."/>
            <person name="Houbraken J."/>
            <person name="Oakley B."/>
            <person name="Pocsi I."/>
            <person name="Scazzocchio C."/>
            <person name="Seiboth B."/>
            <person name="vanKuyk P.A."/>
            <person name="Wortman J."/>
            <person name="Dyer P.S."/>
            <person name="Grigoriev I.V."/>
        </authorList>
    </citation>
    <scope>NUCLEOTIDE SEQUENCE [LARGE SCALE GENOMIC DNA]</scope>
    <source>
        <strain evidence="3">CBS 106.47</strain>
    </source>
</reference>
<evidence type="ECO:0000313" key="3">
    <source>
        <dbReference type="Proteomes" id="UP000184063"/>
    </source>
</evidence>